<organism evidence="9 10">
    <name type="scientific">Acinetobacter sedimenti</name>
    <dbReference type="NCBI Taxonomy" id="2919922"/>
    <lineage>
        <taxon>Bacteria</taxon>
        <taxon>Pseudomonadati</taxon>
        <taxon>Pseudomonadota</taxon>
        <taxon>Gammaproteobacteria</taxon>
        <taxon>Moraxellales</taxon>
        <taxon>Moraxellaceae</taxon>
        <taxon>Acinetobacter</taxon>
    </lineage>
</organism>
<dbReference type="InterPro" id="IPR025877">
    <property type="entry name" value="MobA-like_NTP_Trfase"/>
</dbReference>
<proteinExistence type="predicted"/>
<dbReference type="GO" id="GO:0005525">
    <property type="term" value="F:GTP binding"/>
    <property type="evidence" value="ECO:0007669"/>
    <property type="project" value="UniProtKB-KW"/>
</dbReference>
<name>A0A9X2B8D9_9GAMM</name>
<keyword evidence="3" id="KW-0479">Metal-binding</keyword>
<comment type="caution">
    <text evidence="9">The sequence shown here is derived from an EMBL/GenBank/DDBJ whole genome shotgun (WGS) entry which is preliminary data.</text>
</comment>
<evidence type="ECO:0000256" key="3">
    <source>
        <dbReference type="ARBA" id="ARBA00022723"/>
    </source>
</evidence>
<keyword evidence="7" id="KW-0501">Molybdenum cofactor biosynthesis</keyword>
<dbReference type="InterPro" id="IPR013482">
    <property type="entry name" value="Molybde_CF_guanTrfase"/>
</dbReference>
<keyword evidence="1" id="KW-0963">Cytoplasm</keyword>
<feature type="domain" description="MobA-like NTP transferase" evidence="8">
    <location>
        <begin position="50"/>
        <end position="205"/>
    </location>
</feature>
<keyword evidence="6" id="KW-0342">GTP-binding</keyword>
<evidence type="ECO:0000256" key="2">
    <source>
        <dbReference type="ARBA" id="ARBA00022679"/>
    </source>
</evidence>
<evidence type="ECO:0000256" key="5">
    <source>
        <dbReference type="ARBA" id="ARBA00022842"/>
    </source>
</evidence>
<dbReference type="GO" id="GO:0016779">
    <property type="term" value="F:nucleotidyltransferase activity"/>
    <property type="evidence" value="ECO:0007669"/>
    <property type="project" value="UniProtKB-KW"/>
</dbReference>
<keyword evidence="4" id="KW-0547">Nucleotide-binding</keyword>
<dbReference type="PANTHER" id="PTHR19136">
    <property type="entry name" value="MOLYBDENUM COFACTOR GUANYLYLTRANSFERASE"/>
    <property type="match status" value="1"/>
</dbReference>
<dbReference type="CDD" id="cd02503">
    <property type="entry name" value="MobA"/>
    <property type="match status" value="1"/>
</dbReference>
<dbReference type="RefSeq" id="WP_241570716.1">
    <property type="nucleotide sequence ID" value="NZ_JAKUML010000004.1"/>
</dbReference>
<dbReference type="AlphaFoldDB" id="A0A9X2B8D9"/>
<dbReference type="PANTHER" id="PTHR19136:SF81">
    <property type="entry name" value="MOLYBDENUM COFACTOR GUANYLYLTRANSFERASE"/>
    <property type="match status" value="1"/>
</dbReference>
<dbReference type="GO" id="GO:0006777">
    <property type="term" value="P:Mo-molybdopterin cofactor biosynthetic process"/>
    <property type="evidence" value="ECO:0007669"/>
    <property type="project" value="UniProtKB-KW"/>
</dbReference>
<dbReference type="GO" id="GO:0046872">
    <property type="term" value="F:metal ion binding"/>
    <property type="evidence" value="ECO:0007669"/>
    <property type="project" value="UniProtKB-KW"/>
</dbReference>
<gene>
    <name evidence="9" type="ORF">MKI79_03685</name>
</gene>
<dbReference type="InterPro" id="IPR029044">
    <property type="entry name" value="Nucleotide-diphossugar_trans"/>
</dbReference>
<evidence type="ECO:0000256" key="7">
    <source>
        <dbReference type="ARBA" id="ARBA00023150"/>
    </source>
</evidence>
<dbReference type="Proteomes" id="UP001139701">
    <property type="component" value="Unassembled WGS sequence"/>
</dbReference>
<dbReference type="Pfam" id="PF12804">
    <property type="entry name" value="NTP_transf_3"/>
    <property type="match status" value="1"/>
</dbReference>
<evidence type="ECO:0000259" key="8">
    <source>
        <dbReference type="Pfam" id="PF12804"/>
    </source>
</evidence>
<evidence type="ECO:0000313" key="9">
    <source>
        <dbReference type="EMBL" id="MCJ8146019.1"/>
    </source>
</evidence>
<dbReference type="SUPFAM" id="SSF53448">
    <property type="entry name" value="Nucleotide-diphospho-sugar transferases"/>
    <property type="match status" value="1"/>
</dbReference>
<keyword evidence="5" id="KW-0460">Magnesium</keyword>
<dbReference type="Gene3D" id="3.90.550.10">
    <property type="entry name" value="Spore Coat Polysaccharide Biosynthesis Protein SpsA, Chain A"/>
    <property type="match status" value="1"/>
</dbReference>
<evidence type="ECO:0000256" key="4">
    <source>
        <dbReference type="ARBA" id="ARBA00022741"/>
    </source>
</evidence>
<dbReference type="EMBL" id="JAKUML010000004">
    <property type="protein sequence ID" value="MCJ8146019.1"/>
    <property type="molecule type" value="Genomic_DNA"/>
</dbReference>
<accession>A0A9X2B8D9</accession>
<keyword evidence="2" id="KW-0808">Transferase</keyword>
<keyword evidence="10" id="KW-1185">Reference proteome</keyword>
<evidence type="ECO:0000256" key="1">
    <source>
        <dbReference type="ARBA" id="ARBA00022490"/>
    </source>
</evidence>
<evidence type="ECO:0000256" key="6">
    <source>
        <dbReference type="ARBA" id="ARBA00023134"/>
    </source>
</evidence>
<keyword evidence="9" id="KW-0548">Nucleotidyltransferase</keyword>
<evidence type="ECO:0000313" key="10">
    <source>
        <dbReference type="Proteomes" id="UP001139701"/>
    </source>
</evidence>
<sequence>MNCPTKPIDHKRSDENQISDLATNFVPNEIGKSDVTKNDVAKKIIANTDAVILAGGQATRMGGCNKLLQCFDGQCRQLDRLRENLKPQVQKLWVNSHRDSEIYQAIDAEIGIFSDLEKGFQGPMMGIHSAWLYSQRDWILFVPCDLFYIPNQLLEQFSEQIAKDQSQLCYAEIDGQALYPFCLMHRSVSEHLAQSLAQDQRSLFRLFKSLKFSVLKLTNDSAQPHSINAWAELNIRLP</sequence>
<protein>
    <submittedName>
        <fullName evidence="9">Molybdenum cofactor guanylyltransferase</fullName>
    </submittedName>
</protein>
<reference evidence="9" key="1">
    <citation type="submission" date="2022-02" db="EMBL/GenBank/DDBJ databases">
        <title>Acinetobacter A3.8 sp. nov., isolated from Sediment (Zhairuo Island).</title>
        <authorList>
            <person name="Zheng K."/>
        </authorList>
    </citation>
    <scope>NUCLEOTIDE SEQUENCE</scope>
    <source>
        <strain evidence="9">A3.8</strain>
    </source>
</reference>